<dbReference type="AlphaFoldDB" id="A0A9N9VBT6"/>
<evidence type="ECO:0000313" key="3">
    <source>
        <dbReference type="Proteomes" id="UP000696573"/>
    </source>
</evidence>
<dbReference type="PANTHER" id="PTHR43798:SF5">
    <property type="entry name" value="MONOACYLGLYCEROL LIPASE ABHD6"/>
    <property type="match status" value="1"/>
</dbReference>
<accession>A0A9N9VBT6</accession>
<dbReference type="SUPFAM" id="SSF53474">
    <property type="entry name" value="alpha/beta-Hydrolases"/>
    <property type="match status" value="1"/>
</dbReference>
<evidence type="ECO:0000313" key="2">
    <source>
        <dbReference type="EMBL" id="CAH0022246.1"/>
    </source>
</evidence>
<dbReference type="EMBL" id="CABFNQ020000676">
    <property type="protein sequence ID" value="CAH0022246.1"/>
    <property type="molecule type" value="Genomic_DNA"/>
</dbReference>
<sequence>MASKYVETASSRKLHCLQTGDPKGQLIICLHGLGGSTETFKPLLPSVPQSHNIVCLDFPGFGESPALAERPTVASYVSDLHDVITFFQAGDKSPQGSQKSKVILIGHSLGSAIVLHFSAQYPSLIAAICLLGATRSASHIPVVQARMLDMAKNTREKGAAWAAELASRSNFPPPEMRDVDEKLRKEVYDAVAASDAEGYALTCEMMADNSHKDPDYTKIKCPVLLIAGDLDVISPVERSKGLVDIIGPDLCTLEIVKSGHQPIVEEPDAVARAVGQMLRKIQA</sequence>
<dbReference type="PANTHER" id="PTHR43798">
    <property type="entry name" value="MONOACYLGLYCEROL LIPASE"/>
    <property type="match status" value="1"/>
</dbReference>
<organism evidence="2 3">
    <name type="scientific">Clonostachys rhizophaga</name>
    <dbReference type="NCBI Taxonomy" id="160324"/>
    <lineage>
        <taxon>Eukaryota</taxon>
        <taxon>Fungi</taxon>
        <taxon>Dikarya</taxon>
        <taxon>Ascomycota</taxon>
        <taxon>Pezizomycotina</taxon>
        <taxon>Sordariomycetes</taxon>
        <taxon>Hypocreomycetidae</taxon>
        <taxon>Hypocreales</taxon>
        <taxon>Bionectriaceae</taxon>
        <taxon>Clonostachys</taxon>
    </lineage>
</organism>
<dbReference type="Gene3D" id="3.40.50.1820">
    <property type="entry name" value="alpha/beta hydrolase"/>
    <property type="match status" value="1"/>
</dbReference>
<comment type="caution">
    <text evidence="2">The sequence shown here is derived from an EMBL/GenBank/DDBJ whole genome shotgun (WGS) entry which is preliminary data.</text>
</comment>
<evidence type="ECO:0000259" key="1">
    <source>
        <dbReference type="Pfam" id="PF12697"/>
    </source>
</evidence>
<dbReference type="InterPro" id="IPR000073">
    <property type="entry name" value="AB_hydrolase_1"/>
</dbReference>
<reference evidence="2" key="1">
    <citation type="submission" date="2021-10" db="EMBL/GenBank/DDBJ databases">
        <authorList>
            <person name="Piombo E."/>
        </authorList>
    </citation>
    <scope>NUCLEOTIDE SEQUENCE</scope>
</reference>
<feature type="domain" description="AB hydrolase-1" evidence="1">
    <location>
        <begin position="27"/>
        <end position="273"/>
    </location>
</feature>
<dbReference type="GO" id="GO:0046464">
    <property type="term" value="P:acylglycerol catabolic process"/>
    <property type="evidence" value="ECO:0007669"/>
    <property type="project" value="TreeGrafter"/>
</dbReference>
<dbReference type="InterPro" id="IPR050266">
    <property type="entry name" value="AB_hydrolase_sf"/>
</dbReference>
<dbReference type="InterPro" id="IPR029058">
    <property type="entry name" value="AB_hydrolase_fold"/>
</dbReference>
<name>A0A9N9VBT6_9HYPO</name>
<gene>
    <name evidence="2" type="ORF">CRHIZ90672A_00004053</name>
</gene>
<dbReference type="PRINTS" id="PR00111">
    <property type="entry name" value="ABHYDROLASE"/>
</dbReference>
<dbReference type="GO" id="GO:0047372">
    <property type="term" value="F:monoacylglycerol lipase activity"/>
    <property type="evidence" value="ECO:0007669"/>
    <property type="project" value="TreeGrafter"/>
</dbReference>
<dbReference type="Proteomes" id="UP000696573">
    <property type="component" value="Unassembled WGS sequence"/>
</dbReference>
<dbReference type="OrthoDB" id="2498029at2759"/>
<protein>
    <recommendedName>
        <fullName evidence="1">AB hydrolase-1 domain-containing protein</fullName>
    </recommendedName>
</protein>
<proteinExistence type="predicted"/>
<dbReference type="Pfam" id="PF12697">
    <property type="entry name" value="Abhydrolase_6"/>
    <property type="match status" value="1"/>
</dbReference>
<keyword evidence="3" id="KW-1185">Reference proteome</keyword>
<dbReference type="GO" id="GO:0016020">
    <property type="term" value="C:membrane"/>
    <property type="evidence" value="ECO:0007669"/>
    <property type="project" value="TreeGrafter"/>
</dbReference>